<accession>X1MD09</accession>
<name>X1MD09_9ZZZZ</name>
<protein>
    <submittedName>
        <fullName evidence="1">Uncharacterized protein</fullName>
    </submittedName>
</protein>
<feature type="non-terminal residue" evidence="1">
    <location>
        <position position="1"/>
    </location>
</feature>
<sequence length="58" mass="6938">IKRLREAIWHDHYQNFGCWDGMYADTWKSGDIKPLPKDEDIRQLPAQFEQQLPLPVEL</sequence>
<evidence type="ECO:0000313" key="1">
    <source>
        <dbReference type="EMBL" id="GAI29522.1"/>
    </source>
</evidence>
<organism evidence="1">
    <name type="scientific">marine sediment metagenome</name>
    <dbReference type="NCBI Taxonomy" id="412755"/>
    <lineage>
        <taxon>unclassified sequences</taxon>
        <taxon>metagenomes</taxon>
        <taxon>ecological metagenomes</taxon>
    </lineage>
</organism>
<proteinExistence type="predicted"/>
<dbReference type="EMBL" id="BARV01016654">
    <property type="protein sequence ID" value="GAI29522.1"/>
    <property type="molecule type" value="Genomic_DNA"/>
</dbReference>
<comment type="caution">
    <text evidence="1">The sequence shown here is derived from an EMBL/GenBank/DDBJ whole genome shotgun (WGS) entry which is preliminary data.</text>
</comment>
<gene>
    <name evidence="1" type="ORF">S06H3_28532</name>
</gene>
<reference evidence="1" key="1">
    <citation type="journal article" date="2014" name="Front. Microbiol.">
        <title>High frequency of phylogenetically diverse reductive dehalogenase-homologous genes in deep subseafloor sedimentary metagenomes.</title>
        <authorList>
            <person name="Kawai M."/>
            <person name="Futagami T."/>
            <person name="Toyoda A."/>
            <person name="Takaki Y."/>
            <person name="Nishi S."/>
            <person name="Hori S."/>
            <person name="Arai W."/>
            <person name="Tsubouchi T."/>
            <person name="Morono Y."/>
            <person name="Uchiyama I."/>
            <person name="Ito T."/>
            <person name="Fujiyama A."/>
            <person name="Inagaki F."/>
            <person name="Takami H."/>
        </authorList>
    </citation>
    <scope>NUCLEOTIDE SEQUENCE</scope>
    <source>
        <strain evidence="1">Expedition CK06-06</strain>
    </source>
</reference>
<dbReference type="AlphaFoldDB" id="X1MD09"/>